<dbReference type="Gene3D" id="1.10.510.10">
    <property type="entry name" value="Transferase(Phosphotransferase) domain 1"/>
    <property type="match status" value="1"/>
</dbReference>
<dbReference type="RefSeq" id="XP_064675110.1">
    <property type="nucleotide sequence ID" value="XM_064809709.1"/>
</dbReference>
<dbReference type="AlphaFoldDB" id="A0AAN6TN61"/>
<dbReference type="CDD" id="cd00180">
    <property type="entry name" value="PKc"/>
    <property type="match status" value="1"/>
</dbReference>
<dbReference type="SUPFAM" id="SSF56112">
    <property type="entry name" value="Protein kinase-like (PK-like)"/>
    <property type="match status" value="1"/>
</dbReference>
<dbReference type="Pfam" id="PF00069">
    <property type="entry name" value="Pkinase"/>
    <property type="match status" value="1"/>
</dbReference>
<keyword evidence="2" id="KW-0418">Kinase</keyword>
<evidence type="ECO:0000313" key="3">
    <source>
        <dbReference type="Proteomes" id="UP001302812"/>
    </source>
</evidence>
<keyword evidence="3" id="KW-1185">Reference proteome</keyword>
<dbReference type="GO" id="GO:0044773">
    <property type="term" value="P:mitotic DNA damage checkpoint signaling"/>
    <property type="evidence" value="ECO:0007669"/>
    <property type="project" value="TreeGrafter"/>
</dbReference>
<name>A0AAN6TN61_9PEZI</name>
<sequence>MTRKPANKSHTTFALFDKDDIAYFGNLNIPKCDINLEQIAFALTPVPDEDIFPEWTCSGEGLTRAPETLPSNIYVKRPNMSLYDVFQKHNVLKLIPKGLLEEAKAMEMLSQHPHPHIIRYHGCYVRRGRIVGLILDRHPCTLADYLRNKAGSVDKERFMKALESAIGHLHSLNWAHNDLNPSNILVNEAGMPVLIDFGSAQEIGAALGSSRGTQGWIDGEMKDYDTSDSGHDLFALEKIRAWFDSPTFDD</sequence>
<dbReference type="GO" id="GO:0005524">
    <property type="term" value="F:ATP binding"/>
    <property type="evidence" value="ECO:0007669"/>
    <property type="project" value="InterPro"/>
</dbReference>
<dbReference type="GO" id="GO:0005737">
    <property type="term" value="C:cytoplasm"/>
    <property type="evidence" value="ECO:0007669"/>
    <property type="project" value="TreeGrafter"/>
</dbReference>
<feature type="domain" description="Protein kinase" evidence="1">
    <location>
        <begin position="13"/>
        <end position="250"/>
    </location>
</feature>
<dbReference type="EMBL" id="MU853332">
    <property type="protein sequence ID" value="KAK4117540.1"/>
    <property type="molecule type" value="Genomic_DNA"/>
</dbReference>
<dbReference type="GO" id="GO:0004674">
    <property type="term" value="F:protein serine/threonine kinase activity"/>
    <property type="evidence" value="ECO:0007669"/>
    <property type="project" value="TreeGrafter"/>
</dbReference>
<dbReference type="SMART" id="SM00220">
    <property type="entry name" value="S_TKc"/>
    <property type="match status" value="1"/>
</dbReference>
<reference evidence="2" key="1">
    <citation type="journal article" date="2023" name="Mol. Phylogenet. Evol.">
        <title>Genome-scale phylogeny and comparative genomics of the fungal order Sordariales.</title>
        <authorList>
            <person name="Hensen N."/>
            <person name="Bonometti L."/>
            <person name="Westerberg I."/>
            <person name="Brannstrom I.O."/>
            <person name="Guillou S."/>
            <person name="Cros-Aarteil S."/>
            <person name="Calhoun S."/>
            <person name="Haridas S."/>
            <person name="Kuo A."/>
            <person name="Mondo S."/>
            <person name="Pangilinan J."/>
            <person name="Riley R."/>
            <person name="LaButti K."/>
            <person name="Andreopoulos B."/>
            <person name="Lipzen A."/>
            <person name="Chen C."/>
            <person name="Yan M."/>
            <person name="Daum C."/>
            <person name="Ng V."/>
            <person name="Clum A."/>
            <person name="Steindorff A."/>
            <person name="Ohm R.A."/>
            <person name="Martin F."/>
            <person name="Silar P."/>
            <person name="Natvig D.O."/>
            <person name="Lalanne C."/>
            <person name="Gautier V."/>
            <person name="Ament-Velasquez S.L."/>
            <person name="Kruys A."/>
            <person name="Hutchinson M.I."/>
            <person name="Powell A.J."/>
            <person name="Barry K."/>
            <person name="Miller A.N."/>
            <person name="Grigoriev I.V."/>
            <person name="Debuchy R."/>
            <person name="Gladieux P."/>
            <person name="Hiltunen Thoren M."/>
            <person name="Johannesson H."/>
        </authorList>
    </citation>
    <scope>NUCLEOTIDE SEQUENCE</scope>
    <source>
        <strain evidence="2">CBS 508.74</strain>
    </source>
</reference>
<accession>A0AAN6TN61</accession>
<dbReference type="PANTHER" id="PTHR44167:SF18">
    <property type="entry name" value="PROTEIN KINASE DOMAIN-CONTAINING PROTEIN"/>
    <property type="match status" value="1"/>
</dbReference>
<protein>
    <submittedName>
        <fullName evidence="2">Kinase-like protein</fullName>
    </submittedName>
</protein>
<evidence type="ECO:0000259" key="1">
    <source>
        <dbReference type="PROSITE" id="PS50011"/>
    </source>
</evidence>
<reference evidence="2" key="2">
    <citation type="submission" date="2023-05" db="EMBL/GenBank/DDBJ databases">
        <authorList>
            <consortium name="Lawrence Berkeley National Laboratory"/>
            <person name="Steindorff A."/>
            <person name="Hensen N."/>
            <person name="Bonometti L."/>
            <person name="Westerberg I."/>
            <person name="Brannstrom I.O."/>
            <person name="Guillou S."/>
            <person name="Cros-Aarteil S."/>
            <person name="Calhoun S."/>
            <person name="Haridas S."/>
            <person name="Kuo A."/>
            <person name="Mondo S."/>
            <person name="Pangilinan J."/>
            <person name="Riley R."/>
            <person name="Labutti K."/>
            <person name="Andreopoulos B."/>
            <person name="Lipzen A."/>
            <person name="Chen C."/>
            <person name="Yanf M."/>
            <person name="Daum C."/>
            <person name="Ng V."/>
            <person name="Clum A."/>
            <person name="Ohm R."/>
            <person name="Martin F."/>
            <person name="Silar P."/>
            <person name="Natvig D."/>
            <person name="Lalanne C."/>
            <person name="Gautier V."/>
            <person name="Ament-Velasquez S.L."/>
            <person name="Kruys A."/>
            <person name="Hutchinson M.I."/>
            <person name="Powell A.J."/>
            <person name="Barry K."/>
            <person name="Miller A.N."/>
            <person name="Grigoriev I.V."/>
            <person name="Debuchy R."/>
            <person name="Gladieux P."/>
            <person name="Thoren M.H."/>
            <person name="Johannesson H."/>
        </authorList>
    </citation>
    <scope>NUCLEOTIDE SEQUENCE</scope>
    <source>
        <strain evidence="2">CBS 508.74</strain>
    </source>
</reference>
<proteinExistence type="predicted"/>
<keyword evidence="2" id="KW-0808">Transferase</keyword>
<dbReference type="InterPro" id="IPR011009">
    <property type="entry name" value="Kinase-like_dom_sf"/>
</dbReference>
<dbReference type="PROSITE" id="PS50011">
    <property type="entry name" value="PROTEIN_KINASE_DOM"/>
    <property type="match status" value="1"/>
</dbReference>
<gene>
    <name evidence="2" type="ORF">N656DRAFT_45770</name>
</gene>
<evidence type="ECO:0000313" key="2">
    <source>
        <dbReference type="EMBL" id="KAK4117540.1"/>
    </source>
</evidence>
<comment type="caution">
    <text evidence="2">The sequence shown here is derived from an EMBL/GenBank/DDBJ whole genome shotgun (WGS) entry which is preliminary data.</text>
</comment>
<dbReference type="InterPro" id="IPR000719">
    <property type="entry name" value="Prot_kinase_dom"/>
</dbReference>
<organism evidence="2 3">
    <name type="scientific">Canariomyces notabilis</name>
    <dbReference type="NCBI Taxonomy" id="2074819"/>
    <lineage>
        <taxon>Eukaryota</taxon>
        <taxon>Fungi</taxon>
        <taxon>Dikarya</taxon>
        <taxon>Ascomycota</taxon>
        <taxon>Pezizomycotina</taxon>
        <taxon>Sordariomycetes</taxon>
        <taxon>Sordariomycetidae</taxon>
        <taxon>Sordariales</taxon>
        <taxon>Chaetomiaceae</taxon>
        <taxon>Canariomyces</taxon>
    </lineage>
</organism>
<dbReference type="GeneID" id="89933833"/>
<dbReference type="PANTHER" id="PTHR44167">
    <property type="entry name" value="OVARIAN-SPECIFIC SERINE/THREONINE-PROTEIN KINASE LOK-RELATED"/>
    <property type="match status" value="1"/>
</dbReference>
<dbReference type="GO" id="GO:0005634">
    <property type="term" value="C:nucleus"/>
    <property type="evidence" value="ECO:0007669"/>
    <property type="project" value="TreeGrafter"/>
</dbReference>
<dbReference type="Proteomes" id="UP001302812">
    <property type="component" value="Unassembled WGS sequence"/>
</dbReference>